<dbReference type="EMBL" id="JARBHB010000003">
    <property type="protein sequence ID" value="KAJ8888346.1"/>
    <property type="molecule type" value="Genomic_DNA"/>
</dbReference>
<proteinExistence type="predicted"/>
<feature type="region of interest" description="Disordered" evidence="1">
    <location>
        <begin position="326"/>
        <end position="346"/>
    </location>
</feature>
<evidence type="ECO:0000313" key="2">
    <source>
        <dbReference type="EMBL" id="KAJ8888346.1"/>
    </source>
</evidence>
<gene>
    <name evidence="2" type="ORF">PR048_007834</name>
</gene>
<feature type="compositionally biased region" description="Basic and acidic residues" evidence="1">
    <location>
        <begin position="389"/>
        <end position="415"/>
    </location>
</feature>
<feature type="region of interest" description="Disordered" evidence="1">
    <location>
        <begin position="385"/>
        <end position="464"/>
    </location>
</feature>
<evidence type="ECO:0000313" key="3">
    <source>
        <dbReference type="Proteomes" id="UP001159363"/>
    </source>
</evidence>
<dbReference type="Proteomes" id="UP001159363">
    <property type="component" value="Chromosome 3"/>
</dbReference>
<keyword evidence="3" id="KW-1185">Reference proteome</keyword>
<feature type="compositionally biased region" description="Polar residues" evidence="1">
    <location>
        <begin position="143"/>
        <end position="161"/>
    </location>
</feature>
<accession>A0ABQ9HVD9</accession>
<sequence length="464" mass="51189">MWESCRTSRWSAGLLGDLLFPPPLHSGAAPHPPQSLYSALKNSLLRLLPGSESDTRAECLNCHHNNEQRNSFLLHPEFQYCRQATARRRTTRMQPVTKIVVETTPTPPRTSSGFVTDCRGDVQNASGEAVLLTDSQCDKRTENSAASGSTRARTRDPQATSRPPYPLSYGGRATFSLVVIARGAISYHLRLTLVFITGTSTAQRHIHEVLRPVALPFVYARASAVPRQENADPHMDTLLWPAAIARMASSSKFNVSKLNTIVGAFLKLNSQYSWGEFPQPLERVVVTPQNNSYCLQTREVLTATGRRWITFTNKCIVGLEHGLRQRSRRDGTERVNGSGRPSPRNFADSRVAPSVLIPRIFLRLLSASSVDGLWRQLVSPLPIMHGLPRKGERRSERVVPGRGEGEGGWKRDIHEKTHRPAASSGTIPTFENPGGGGCDPAGNRTRFALAGGEQSKPLHHRGHT</sequence>
<feature type="region of interest" description="Disordered" evidence="1">
    <location>
        <begin position="134"/>
        <end position="165"/>
    </location>
</feature>
<evidence type="ECO:0000256" key="1">
    <source>
        <dbReference type="SAM" id="MobiDB-lite"/>
    </source>
</evidence>
<comment type="caution">
    <text evidence="2">The sequence shown here is derived from an EMBL/GenBank/DDBJ whole genome shotgun (WGS) entry which is preliminary data.</text>
</comment>
<reference evidence="2 3" key="1">
    <citation type="submission" date="2023-02" db="EMBL/GenBank/DDBJ databases">
        <title>LHISI_Scaffold_Assembly.</title>
        <authorList>
            <person name="Stuart O.P."/>
            <person name="Cleave R."/>
            <person name="Magrath M.J.L."/>
            <person name="Mikheyev A.S."/>
        </authorList>
    </citation>
    <scope>NUCLEOTIDE SEQUENCE [LARGE SCALE GENOMIC DNA]</scope>
    <source>
        <strain evidence="2">Daus_M_001</strain>
        <tissue evidence="2">Leg muscle</tissue>
    </source>
</reference>
<organism evidence="2 3">
    <name type="scientific">Dryococelus australis</name>
    <dbReference type="NCBI Taxonomy" id="614101"/>
    <lineage>
        <taxon>Eukaryota</taxon>
        <taxon>Metazoa</taxon>
        <taxon>Ecdysozoa</taxon>
        <taxon>Arthropoda</taxon>
        <taxon>Hexapoda</taxon>
        <taxon>Insecta</taxon>
        <taxon>Pterygota</taxon>
        <taxon>Neoptera</taxon>
        <taxon>Polyneoptera</taxon>
        <taxon>Phasmatodea</taxon>
        <taxon>Verophasmatodea</taxon>
        <taxon>Anareolatae</taxon>
        <taxon>Phasmatidae</taxon>
        <taxon>Eurycanthinae</taxon>
        <taxon>Dryococelus</taxon>
    </lineage>
</organism>
<protein>
    <submittedName>
        <fullName evidence="2">Uncharacterized protein</fullName>
    </submittedName>
</protein>
<name>A0ABQ9HVD9_9NEOP</name>